<gene>
    <name evidence="4" type="ORF">FNK824_LOCUS1668</name>
    <name evidence="3" type="ORF">OTI717_LOCUS578</name>
    <name evidence="2" type="ORF">RFH988_LOCUS19958</name>
    <name evidence="1" type="ORF">SEV965_LOCUS16166</name>
</gene>
<dbReference type="EMBL" id="CAJNOO010001197">
    <property type="protein sequence ID" value="CAF1113400.1"/>
    <property type="molecule type" value="Genomic_DNA"/>
</dbReference>
<dbReference type="EMBL" id="CAJOAX010000020">
    <property type="protein sequence ID" value="CAF3481885.1"/>
    <property type="molecule type" value="Genomic_DNA"/>
</dbReference>
<proteinExistence type="predicted"/>
<dbReference type="AlphaFoldDB" id="A0A818KYH9"/>
<evidence type="ECO:0000313" key="5">
    <source>
        <dbReference type="Proteomes" id="UP000663874"/>
    </source>
</evidence>
<evidence type="ECO:0000313" key="1">
    <source>
        <dbReference type="EMBL" id="CAF1106728.1"/>
    </source>
</evidence>
<dbReference type="Proteomes" id="UP000663874">
    <property type="component" value="Unassembled WGS sequence"/>
</dbReference>
<evidence type="ECO:0000313" key="4">
    <source>
        <dbReference type="EMBL" id="CAF3565399.1"/>
    </source>
</evidence>
<name>A0A818KYH9_9BILA</name>
<reference evidence="4" key="1">
    <citation type="submission" date="2021-02" db="EMBL/GenBank/DDBJ databases">
        <authorList>
            <person name="Nowell W R."/>
        </authorList>
    </citation>
    <scope>NUCLEOTIDE SEQUENCE</scope>
</reference>
<dbReference type="EMBL" id="CAJOBE010000089">
    <property type="protein sequence ID" value="CAF3565399.1"/>
    <property type="molecule type" value="Genomic_DNA"/>
</dbReference>
<dbReference type="Proteomes" id="UP000663882">
    <property type="component" value="Unassembled WGS sequence"/>
</dbReference>
<dbReference type="Proteomes" id="UP000663889">
    <property type="component" value="Unassembled WGS sequence"/>
</dbReference>
<organism evidence="4 5">
    <name type="scientific">Rotaria sordida</name>
    <dbReference type="NCBI Taxonomy" id="392033"/>
    <lineage>
        <taxon>Eukaryota</taxon>
        <taxon>Metazoa</taxon>
        <taxon>Spiralia</taxon>
        <taxon>Gnathifera</taxon>
        <taxon>Rotifera</taxon>
        <taxon>Eurotatoria</taxon>
        <taxon>Bdelloidea</taxon>
        <taxon>Philodinida</taxon>
        <taxon>Philodinidae</taxon>
        <taxon>Rotaria</taxon>
    </lineage>
</organism>
<dbReference type="OrthoDB" id="10028897at2759"/>
<dbReference type="Proteomes" id="UP000663823">
    <property type="component" value="Unassembled WGS sequence"/>
</dbReference>
<comment type="caution">
    <text evidence="4">The sequence shown here is derived from an EMBL/GenBank/DDBJ whole genome shotgun (WGS) entry which is preliminary data.</text>
</comment>
<accession>A0A818KYH9</accession>
<evidence type="ECO:0000313" key="2">
    <source>
        <dbReference type="EMBL" id="CAF1113400.1"/>
    </source>
</evidence>
<evidence type="ECO:0000313" key="3">
    <source>
        <dbReference type="EMBL" id="CAF3481885.1"/>
    </source>
</evidence>
<protein>
    <submittedName>
        <fullName evidence="4">Uncharacterized protein</fullName>
    </submittedName>
</protein>
<sequence>MSSSSTSFSLYSVKLARNCIPSLHLFSTPRQPTTITPNKWPVDLIEAVCIEAFELTATAELKGQRTNTTNNVPK</sequence>
<dbReference type="EMBL" id="CAJNOU010000876">
    <property type="protein sequence ID" value="CAF1106728.1"/>
    <property type="molecule type" value="Genomic_DNA"/>
</dbReference>